<name>A0ABV6CSV1_9SPHN</name>
<accession>A0ABV6CSV1</accession>
<keyword evidence="1" id="KW-0812">Transmembrane</keyword>
<dbReference type="EMBL" id="JBHLWK010000009">
    <property type="protein sequence ID" value="MFC0203793.1"/>
    <property type="molecule type" value="Genomic_DNA"/>
</dbReference>
<dbReference type="RefSeq" id="WP_379486564.1">
    <property type="nucleotide sequence ID" value="NZ_JBHLWK010000009.1"/>
</dbReference>
<proteinExistence type="predicted"/>
<dbReference type="Proteomes" id="UP001589798">
    <property type="component" value="Unassembled WGS sequence"/>
</dbReference>
<keyword evidence="3" id="KW-1185">Reference proteome</keyword>
<organism evidence="2 3">
    <name type="scientific">Novosphingobium soli</name>
    <dbReference type="NCBI Taxonomy" id="574956"/>
    <lineage>
        <taxon>Bacteria</taxon>
        <taxon>Pseudomonadati</taxon>
        <taxon>Pseudomonadota</taxon>
        <taxon>Alphaproteobacteria</taxon>
        <taxon>Sphingomonadales</taxon>
        <taxon>Sphingomonadaceae</taxon>
        <taxon>Novosphingobium</taxon>
    </lineage>
</organism>
<evidence type="ECO:0000313" key="2">
    <source>
        <dbReference type="EMBL" id="MFC0203793.1"/>
    </source>
</evidence>
<keyword evidence="1" id="KW-0472">Membrane</keyword>
<evidence type="ECO:0000313" key="3">
    <source>
        <dbReference type="Proteomes" id="UP001589798"/>
    </source>
</evidence>
<feature type="transmembrane region" description="Helical" evidence="1">
    <location>
        <begin position="36"/>
        <end position="55"/>
    </location>
</feature>
<reference evidence="2 3" key="1">
    <citation type="submission" date="2024-09" db="EMBL/GenBank/DDBJ databases">
        <authorList>
            <person name="Sun Q."/>
            <person name="Mori K."/>
        </authorList>
    </citation>
    <scope>NUCLEOTIDE SEQUENCE [LARGE SCALE GENOMIC DNA]</scope>
    <source>
        <strain evidence="2 3">CCM 7706</strain>
    </source>
</reference>
<feature type="transmembrane region" description="Helical" evidence="1">
    <location>
        <begin position="183"/>
        <end position="199"/>
    </location>
</feature>
<feature type="transmembrane region" description="Helical" evidence="1">
    <location>
        <begin position="234"/>
        <end position="253"/>
    </location>
</feature>
<sequence>MQDRPPAVHSADVDRPDVDRAAIAAPRAAGERSRPWFQFACLLGFAALIRCPAFGEWNYAIDDQYFALVGKRLLAGDRLYVDIWDRKTPLLYLVYAAAATLGNQTLAYQAFATVCAALGGYATARLARLFAPPGAALMAGLAYVTLLSRFGGDNGEAAVFYNPLMAAGALAVVTSLERLRQGFVPWRVTGGMLAAGTAVAFKQSAAFEACFLGAASAWMVLASRRPDGQTLARVAGLALAGATPLLAIAAWYWRSGHFAELRQAVVESNLLRIYPPPGERLRRIAALVGMIGLPLVLAMLGRRRGATDARPWAFVALWGGVALAAVLAYPNLYLHYALPLACPLAALCAPFFARPDIGRLGFAAMLAVNLWLCDTLALADRLKARPAAEALVSYVAQETPSRKLLVFGMPSYLYALLDAKPPSVLAFPPHLFDGAEAGATGHDEVKAMQRILASRPSTVVLQQPLPAAPVNLATVRQLHRYVRSCRRARTMQVYDHDGAVALRIYSRCG</sequence>
<feature type="transmembrane region" description="Helical" evidence="1">
    <location>
        <begin position="205"/>
        <end position="222"/>
    </location>
</feature>
<feature type="transmembrane region" description="Helical" evidence="1">
    <location>
        <begin position="312"/>
        <end position="330"/>
    </location>
</feature>
<feature type="transmembrane region" description="Helical" evidence="1">
    <location>
        <begin position="126"/>
        <end position="146"/>
    </location>
</feature>
<evidence type="ECO:0008006" key="4">
    <source>
        <dbReference type="Google" id="ProtNLM"/>
    </source>
</evidence>
<comment type="caution">
    <text evidence="2">The sequence shown here is derived from an EMBL/GenBank/DDBJ whole genome shotgun (WGS) entry which is preliminary data.</text>
</comment>
<evidence type="ECO:0000256" key="1">
    <source>
        <dbReference type="SAM" id="Phobius"/>
    </source>
</evidence>
<feature type="transmembrane region" description="Helical" evidence="1">
    <location>
        <begin position="281"/>
        <end position="300"/>
    </location>
</feature>
<feature type="transmembrane region" description="Helical" evidence="1">
    <location>
        <begin position="92"/>
        <end position="119"/>
    </location>
</feature>
<feature type="transmembrane region" description="Helical" evidence="1">
    <location>
        <begin position="158"/>
        <end position="176"/>
    </location>
</feature>
<keyword evidence="1" id="KW-1133">Transmembrane helix</keyword>
<gene>
    <name evidence="2" type="ORF">ACFFJC_05850</name>
</gene>
<protein>
    <recommendedName>
        <fullName evidence="4">Glycosyltransferase RgtA/B/C/D-like domain-containing protein</fullName>
    </recommendedName>
</protein>